<evidence type="ECO:0000313" key="9">
    <source>
        <dbReference type="Proteomes" id="UP001597169"/>
    </source>
</evidence>
<dbReference type="InterPro" id="IPR051790">
    <property type="entry name" value="Cytochrome_c-biogenesis_DsbD"/>
</dbReference>
<organism evidence="8 9">
    <name type="scientific">Paenibacillus provencensis</name>
    <dbReference type="NCBI Taxonomy" id="441151"/>
    <lineage>
        <taxon>Bacteria</taxon>
        <taxon>Bacillati</taxon>
        <taxon>Bacillota</taxon>
        <taxon>Bacilli</taxon>
        <taxon>Bacillales</taxon>
        <taxon>Paenibacillaceae</taxon>
        <taxon>Paenibacillus</taxon>
    </lineage>
</organism>
<comment type="similarity">
    <text evidence="2">Belongs to the DsbD family.</text>
</comment>
<keyword evidence="3 6" id="KW-0812">Transmembrane</keyword>
<dbReference type="RefSeq" id="WP_379293864.1">
    <property type="nucleotide sequence ID" value="NZ_JBHTKX010000004.1"/>
</dbReference>
<keyword evidence="9" id="KW-1185">Reference proteome</keyword>
<protein>
    <submittedName>
        <fullName evidence="8">Cytochrome c biogenesis CcdA family protein</fullName>
    </submittedName>
</protein>
<dbReference type="PANTHER" id="PTHR31272:SF4">
    <property type="entry name" value="CYTOCHROME C-TYPE BIOGENESIS PROTEIN HI_1454-RELATED"/>
    <property type="match status" value="1"/>
</dbReference>
<feature type="transmembrane region" description="Helical" evidence="6">
    <location>
        <begin position="53"/>
        <end position="81"/>
    </location>
</feature>
<feature type="transmembrane region" description="Helical" evidence="6">
    <location>
        <begin position="201"/>
        <end position="221"/>
    </location>
</feature>
<feature type="transmembrane region" description="Helical" evidence="6">
    <location>
        <begin position="93"/>
        <end position="112"/>
    </location>
</feature>
<evidence type="ECO:0000313" key="8">
    <source>
        <dbReference type="EMBL" id="MFD1130607.1"/>
    </source>
</evidence>
<feature type="domain" description="Cytochrome C biogenesis protein transmembrane" evidence="7">
    <location>
        <begin position="5"/>
        <end position="220"/>
    </location>
</feature>
<name>A0ABW3Q1T2_9BACL</name>
<evidence type="ECO:0000256" key="2">
    <source>
        <dbReference type="ARBA" id="ARBA00006143"/>
    </source>
</evidence>
<evidence type="ECO:0000256" key="5">
    <source>
        <dbReference type="ARBA" id="ARBA00023136"/>
    </source>
</evidence>
<reference evidence="9" key="1">
    <citation type="journal article" date="2019" name="Int. J. Syst. Evol. Microbiol.">
        <title>The Global Catalogue of Microorganisms (GCM) 10K type strain sequencing project: providing services to taxonomists for standard genome sequencing and annotation.</title>
        <authorList>
            <consortium name="The Broad Institute Genomics Platform"/>
            <consortium name="The Broad Institute Genome Sequencing Center for Infectious Disease"/>
            <person name="Wu L."/>
            <person name="Ma J."/>
        </authorList>
    </citation>
    <scope>NUCLEOTIDE SEQUENCE [LARGE SCALE GENOMIC DNA]</scope>
    <source>
        <strain evidence="9">CCUG 53519</strain>
    </source>
</reference>
<accession>A0ABW3Q1T2</accession>
<dbReference type="Proteomes" id="UP001597169">
    <property type="component" value="Unassembled WGS sequence"/>
</dbReference>
<feature type="transmembrane region" description="Helical" evidence="6">
    <location>
        <begin position="167"/>
        <end position="195"/>
    </location>
</feature>
<dbReference type="PANTHER" id="PTHR31272">
    <property type="entry name" value="CYTOCHROME C-TYPE BIOGENESIS PROTEIN HI_1454-RELATED"/>
    <property type="match status" value="1"/>
</dbReference>
<evidence type="ECO:0000256" key="6">
    <source>
        <dbReference type="SAM" id="Phobius"/>
    </source>
</evidence>
<dbReference type="EMBL" id="JBHTKX010000004">
    <property type="protein sequence ID" value="MFD1130607.1"/>
    <property type="molecule type" value="Genomic_DNA"/>
</dbReference>
<evidence type="ECO:0000256" key="3">
    <source>
        <dbReference type="ARBA" id="ARBA00022692"/>
    </source>
</evidence>
<evidence type="ECO:0000259" key="7">
    <source>
        <dbReference type="Pfam" id="PF02683"/>
    </source>
</evidence>
<keyword evidence="5 6" id="KW-0472">Membrane</keyword>
<feature type="transmembrane region" description="Helical" evidence="6">
    <location>
        <begin position="132"/>
        <end position="155"/>
    </location>
</feature>
<dbReference type="Pfam" id="PF02683">
    <property type="entry name" value="DsbD_TM"/>
    <property type="match status" value="1"/>
</dbReference>
<evidence type="ECO:0000256" key="4">
    <source>
        <dbReference type="ARBA" id="ARBA00022989"/>
    </source>
</evidence>
<dbReference type="InterPro" id="IPR003834">
    <property type="entry name" value="Cyt_c_assmbl_TM_dom"/>
</dbReference>
<sequence>MMNAVTMLIAVSAGALSFLSPCVFPLVPAYVSHLTGASIMNGKIEVDRKLLVIRSISFIFGFSLVFIAMGASATMVGSLLAEHRELVQMVSGFLIIVFGMQMMGWLNLRWLMSNKSWDAANLSTNSGMTKSFLTGLAFGSGWTPCVGLALSSILLMASTAETMWSGILLLALYSLGLGIPFLLIAVLLTVSTGIIRKMNRYVPLLSTINGLIFITMGLLLFTGQMQKIGAWLARYALFDISL</sequence>
<gene>
    <name evidence="8" type="ORF">ACFQ3J_20905</name>
</gene>
<comment type="subcellular location">
    <subcellularLocation>
        <location evidence="1">Membrane</location>
        <topology evidence="1">Multi-pass membrane protein</topology>
    </subcellularLocation>
</comment>
<proteinExistence type="inferred from homology"/>
<keyword evidence="4 6" id="KW-1133">Transmembrane helix</keyword>
<evidence type="ECO:0000256" key="1">
    <source>
        <dbReference type="ARBA" id="ARBA00004141"/>
    </source>
</evidence>
<comment type="caution">
    <text evidence="8">The sequence shown here is derived from an EMBL/GenBank/DDBJ whole genome shotgun (WGS) entry which is preliminary data.</text>
</comment>